<evidence type="ECO:0000256" key="6">
    <source>
        <dbReference type="SAM" id="MobiDB-lite"/>
    </source>
</evidence>
<protein>
    <recommendedName>
        <fullName evidence="7">T-box domain-containing protein</fullName>
    </recommendedName>
</protein>
<reference evidence="9" key="1">
    <citation type="submission" date="2011-07" db="EMBL/GenBank/DDBJ databases">
        <authorList>
            <consortium name="Caenorhabditis brenneri Sequencing and Analysis Consortium"/>
            <person name="Wilson R.K."/>
        </authorList>
    </citation>
    <scope>NUCLEOTIDE SEQUENCE [LARGE SCALE GENOMIC DNA]</scope>
    <source>
        <strain evidence="9">PB2801</strain>
    </source>
</reference>
<dbReference type="EMBL" id="GL379955">
    <property type="protein sequence ID" value="EGT38152.1"/>
    <property type="molecule type" value="Genomic_DNA"/>
</dbReference>
<dbReference type="Proteomes" id="UP000008068">
    <property type="component" value="Unassembled WGS sequence"/>
</dbReference>
<dbReference type="PANTHER" id="PTHR11267:SF170">
    <property type="entry name" value="T-BOX PROTEIN 33-RELATED"/>
    <property type="match status" value="1"/>
</dbReference>
<proteinExistence type="predicted"/>
<organism evidence="9">
    <name type="scientific">Caenorhabditis brenneri</name>
    <name type="common">Nematode worm</name>
    <dbReference type="NCBI Taxonomy" id="135651"/>
    <lineage>
        <taxon>Eukaryota</taxon>
        <taxon>Metazoa</taxon>
        <taxon>Ecdysozoa</taxon>
        <taxon>Nematoda</taxon>
        <taxon>Chromadorea</taxon>
        <taxon>Rhabditida</taxon>
        <taxon>Rhabditina</taxon>
        <taxon>Rhabditomorpha</taxon>
        <taxon>Rhabditoidea</taxon>
        <taxon>Rhabditidae</taxon>
        <taxon>Peloderinae</taxon>
        <taxon>Caenorhabditis</taxon>
    </lineage>
</organism>
<evidence type="ECO:0000256" key="4">
    <source>
        <dbReference type="ARBA" id="ARBA00023242"/>
    </source>
</evidence>
<dbReference type="STRING" id="135651.G0NVA9"/>
<evidence type="ECO:0000256" key="2">
    <source>
        <dbReference type="ARBA" id="ARBA00023125"/>
    </source>
</evidence>
<keyword evidence="4 5" id="KW-0539">Nucleus</keyword>
<dbReference type="GO" id="GO:0045893">
    <property type="term" value="P:positive regulation of DNA-templated transcription"/>
    <property type="evidence" value="ECO:0007669"/>
    <property type="project" value="InterPro"/>
</dbReference>
<feature type="compositionally biased region" description="Low complexity" evidence="6">
    <location>
        <begin position="396"/>
        <end position="415"/>
    </location>
</feature>
<dbReference type="GO" id="GO:0000981">
    <property type="term" value="F:DNA-binding transcription factor activity, RNA polymerase II-specific"/>
    <property type="evidence" value="ECO:0007669"/>
    <property type="project" value="TreeGrafter"/>
</dbReference>
<evidence type="ECO:0000313" key="8">
    <source>
        <dbReference type="EMBL" id="EGT38152.1"/>
    </source>
</evidence>
<keyword evidence="2 5" id="KW-0238">DNA-binding</keyword>
<dbReference type="InterPro" id="IPR008967">
    <property type="entry name" value="p53-like_TF_DNA-bd_sf"/>
</dbReference>
<name>G0NVA9_CAEBE</name>
<comment type="subcellular location">
    <subcellularLocation>
        <location evidence="5">Nucleus</location>
    </subcellularLocation>
</comment>
<evidence type="ECO:0000256" key="3">
    <source>
        <dbReference type="ARBA" id="ARBA00023163"/>
    </source>
</evidence>
<dbReference type="Gene3D" id="2.60.40.820">
    <property type="entry name" value="Transcription factor, T-box"/>
    <property type="match status" value="1"/>
</dbReference>
<dbReference type="SUPFAM" id="SSF49417">
    <property type="entry name" value="p53-like transcription factors"/>
    <property type="match status" value="1"/>
</dbReference>
<dbReference type="InterPro" id="IPR001699">
    <property type="entry name" value="TF_T-box"/>
</dbReference>
<gene>
    <name evidence="8" type="ORF">CAEBREN_15723</name>
</gene>
<dbReference type="InterPro" id="IPR046360">
    <property type="entry name" value="T-box_DNA-bd"/>
</dbReference>
<evidence type="ECO:0000313" key="9">
    <source>
        <dbReference type="Proteomes" id="UP000008068"/>
    </source>
</evidence>
<keyword evidence="1" id="KW-0805">Transcription regulation</keyword>
<dbReference type="HOGENOM" id="CLU_586933_0_0_1"/>
<dbReference type="InParanoid" id="G0NVA9"/>
<dbReference type="InterPro" id="IPR036960">
    <property type="entry name" value="T-box_sf"/>
</dbReference>
<dbReference type="GO" id="GO:0000978">
    <property type="term" value="F:RNA polymerase II cis-regulatory region sequence-specific DNA binding"/>
    <property type="evidence" value="ECO:0007669"/>
    <property type="project" value="InterPro"/>
</dbReference>
<evidence type="ECO:0000259" key="7">
    <source>
        <dbReference type="PROSITE" id="PS50252"/>
    </source>
</evidence>
<dbReference type="GO" id="GO:0005634">
    <property type="term" value="C:nucleus"/>
    <property type="evidence" value="ECO:0007669"/>
    <property type="project" value="UniProtKB-SubCell"/>
</dbReference>
<dbReference type="SMART" id="SM00425">
    <property type="entry name" value="TBOX"/>
    <property type="match status" value="1"/>
</dbReference>
<feature type="domain" description="T-box" evidence="7">
    <location>
        <begin position="180"/>
        <end position="377"/>
    </location>
</feature>
<comment type="caution">
    <text evidence="5">Lacks conserved residue(s) required for the propagation of feature annotation.</text>
</comment>
<keyword evidence="3" id="KW-0804">Transcription</keyword>
<dbReference type="OrthoDB" id="5909918at2759"/>
<dbReference type="PROSITE" id="PS50252">
    <property type="entry name" value="TBOX_3"/>
    <property type="match status" value="1"/>
</dbReference>
<accession>G0NVA9</accession>
<feature type="region of interest" description="Disordered" evidence="6">
    <location>
        <begin position="375"/>
        <end position="438"/>
    </location>
</feature>
<dbReference type="PRINTS" id="PR00937">
    <property type="entry name" value="TBOX"/>
</dbReference>
<dbReference type="GO" id="GO:0001708">
    <property type="term" value="P:cell fate specification"/>
    <property type="evidence" value="ECO:0007669"/>
    <property type="project" value="TreeGrafter"/>
</dbReference>
<dbReference type="Pfam" id="PF00907">
    <property type="entry name" value="T-box"/>
    <property type="match status" value="1"/>
</dbReference>
<dbReference type="PANTHER" id="PTHR11267">
    <property type="entry name" value="T-BOX PROTEIN-RELATED"/>
    <property type="match status" value="1"/>
</dbReference>
<dbReference type="CDD" id="cd00182">
    <property type="entry name" value="T-box"/>
    <property type="match status" value="1"/>
</dbReference>
<sequence>MQNFNNGVYYNQSMVPNQAAPWVKYDDQGLQGGNSQYQMAPYTPPPYAYEAVPPHFGASAPIISQQLPQHDASMDTMNWFNKPIPMEPFELLDLNDYPGRADFLANYHAGPQDEVAQESDTFHAAFLVPQPIQAPLPVRDVTPSAAPAASNVATGSNNSALLPFANVPAATPHPNVTVELRDKDLWSAFYDKSNEMIMTIWGKEIFPRLSFKVNGLKCEGRYQWSIRLVRTTLFLKKWDSKSKNWKITKKEGQGPQESIENFSQINLGSAWMNGGVNYEKVQIYNVPGAEKMKKMTMEQKKEWEEKTKGKMALTSFCTYQPVLTLYEICCNGRAMMATHRGEFRMAETEFVAVTEYRNEEIKKLKIVHTPYIDKTRKRKAQEGDVSVKRRRRNSGDDSGFSSQSSSASSADTTPVASPPPVDFQFFGFDGSAPSTSSR</sequence>
<keyword evidence="9" id="KW-1185">Reference proteome</keyword>
<evidence type="ECO:0000256" key="1">
    <source>
        <dbReference type="ARBA" id="ARBA00023015"/>
    </source>
</evidence>
<dbReference type="OMA" id="AMMATHR"/>
<evidence type="ECO:0000256" key="5">
    <source>
        <dbReference type="PROSITE-ProRule" id="PRU00201"/>
    </source>
</evidence>
<dbReference type="AlphaFoldDB" id="G0NVA9"/>
<dbReference type="eggNOG" id="KOG3585">
    <property type="taxonomic scope" value="Eukaryota"/>
</dbReference>
<dbReference type="GO" id="GO:0000785">
    <property type="term" value="C:chromatin"/>
    <property type="evidence" value="ECO:0007669"/>
    <property type="project" value="TreeGrafter"/>
</dbReference>